<keyword evidence="2" id="KW-1185">Reference proteome</keyword>
<sequence>MTEQTQPGVRVLTGPSVARVYNYLDGGVDHYQDDRVLAQKLLEVAPWWPQMVQTDSEYRALAVDFIARDLGVTQFVDLGCGLPPALTGRRRGPRPEPVYEVARRVHDAPRVVYVDNDWMVHAHAKFMLDKYRGTAAIEADIREIDQLLAHPDIACLRGAPIAWLLHDLLPWWDDEAAHRVITTLREWSPPGSAIAITHVTDERIPEAMQELADRYAAAGIHYQPRSLREIADLLDPKAPWELLAPGIVPTSQWGVTRRPVVDGSRGQSYAAVINRAGGAA</sequence>
<keyword evidence="1" id="KW-0489">Methyltransferase</keyword>
<dbReference type="InterPro" id="IPR006764">
    <property type="entry name" value="SAM_dep_MeTrfase_SAV2177_type"/>
</dbReference>
<gene>
    <name evidence="1" type="ORF">ACFP3J_03425</name>
</gene>
<dbReference type="SUPFAM" id="SSF53335">
    <property type="entry name" value="S-adenosyl-L-methionine-dependent methyltransferases"/>
    <property type="match status" value="1"/>
</dbReference>
<dbReference type="Proteomes" id="UP001596065">
    <property type="component" value="Unassembled WGS sequence"/>
</dbReference>
<proteinExistence type="predicted"/>
<accession>A0ABW0W9P1</accession>
<dbReference type="Gene3D" id="3.40.50.150">
    <property type="entry name" value="Vaccinia Virus protein VP39"/>
    <property type="match status" value="1"/>
</dbReference>
<dbReference type="InterPro" id="IPR029063">
    <property type="entry name" value="SAM-dependent_MTases_sf"/>
</dbReference>
<protein>
    <submittedName>
        <fullName evidence="1">SAM-dependent methyltransferase</fullName>
        <ecNumber evidence="1">2.1.1.-</ecNumber>
    </submittedName>
</protein>
<keyword evidence="1" id="KW-0808">Transferase</keyword>
<dbReference type="Pfam" id="PF04672">
    <property type="entry name" value="Methyltransf_19"/>
    <property type="match status" value="1"/>
</dbReference>
<dbReference type="GO" id="GO:0032259">
    <property type="term" value="P:methylation"/>
    <property type="evidence" value="ECO:0007669"/>
    <property type="project" value="UniProtKB-KW"/>
</dbReference>
<reference evidence="2" key="1">
    <citation type="journal article" date="2019" name="Int. J. Syst. Evol. Microbiol.">
        <title>The Global Catalogue of Microorganisms (GCM) 10K type strain sequencing project: providing services to taxonomists for standard genome sequencing and annotation.</title>
        <authorList>
            <consortium name="The Broad Institute Genomics Platform"/>
            <consortium name="The Broad Institute Genome Sequencing Center for Infectious Disease"/>
            <person name="Wu L."/>
            <person name="Ma J."/>
        </authorList>
    </citation>
    <scope>NUCLEOTIDE SEQUENCE [LARGE SCALE GENOMIC DNA]</scope>
    <source>
        <strain evidence="2">KCTC 5701</strain>
    </source>
</reference>
<evidence type="ECO:0000313" key="2">
    <source>
        <dbReference type="Proteomes" id="UP001596065"/>
    </source>
</evidence>
<comment type="caution">
    <text evidence="1">The sequence shown here is derived from an EMBL/GenBank/DDBJ whole genome shotgun (WGS) entry which is preliminary data.</text>
</comment>
<dbReference type="GO" id="GO:0008168">
    <property type="term" value="F:methyltransferase activity"/>
    <property type="evidence" value="ECO:0007669"/>
    <property type="project" value="UniProtKB-KW"/>
</dbReference>
<dbReference type="EC" id="2.1.1.-" evidence="1"/>
<dbReference type="EMBL" id="JBHSOE010000003">
    <property type="protein sequence ID" value="MFC5654545.1"/>
    <property type="molecule type" value="Genomic_DNA"/>
</dbReference>
<name>A0ABW0W9P1_STRNO</name>
<dbReference type="RefSeq" id="WP_344347319.1">
    <property type="nucleotide sequence ID" value="NZ_BAAASM010000009.1"/>
</dbReference>
<dbReference type="PIRSF" id="PIRSF017393">
    <property type="entry name" value="MTase_SAV2177"/>
    <property type="match status" value="1"/>
</dbReference>
<evidence type="ECO:0000313" key="1">
    <source>
        <dbReference type="EMBL" id="MFC5654545.1"/>
    </source>
</evidence>
<organism evidence="1 2">
    <name type="scientific">Streptomyces nogalater</name>
    <dbReference type="NCBI Taxonomy" id="38314"/>
    <lineage>
        <taxon>Bacteria</taxon>
        <taxon>Bacillati</taxon>
        <taxon>Actinomycetota</taxon>
        <taxon>Actinomycetes</taxon>
        <taxon>Kitasatosporales</taxon>
        <taxon>Streptomycetaceae</taxon>
        <taxon>Streptomyces</taxon>
    </lineage>
</organism>